<dbReference type="EMBL" id="LFYT02000005">
    <property type="protein sequence ID" value="PVE43670.1"/>
    <property type="molecule type" value="Genomic_DNA"/>
</dbReference>
<dbReference type="Pfam" id="PF23892">
    <property type="entry name" value="Ig_CycH"/>
    <property type="match status" value="1"/>
</dbReference>
<name>A0A2T7UG60_9BURK</name>
<evidence type="ECO:0000256" key="4">
    <source>
        <dbReference type="ARBA" id="ARBA00022803"/>
    </source>
</evidence>
<dbReference type="NCBIfam" id="TIGR03142">
    <property type="entry name" value="cytochro_ccmI"/>
    <property type="match status" value="1"/>
</dbReference>
<feature type="domain" description="Cytochrome c-type biogenesis protein H Ig-like" evidence="6">
    <location>
        <begin position="302"/>
        <end position="401"/>
    </location>
</feature>
<dbReference type="GO" id="GO:0030313">
    <property type="term" value="C:cell envelope"/>
    <property type="evidence" value="ECO:0007669"/>
    <property type="project" value="UniProtKB-SubCell"/>
</dbReference>
<evidence type="ECO:0000313" key="8">
    <source>
        <dbReference type="EMBL" id="PVE43670.1"/>
    </source>
</evidence>
<keyword evidence="9" id="KW-1185">Reference proteome</keyword>
<evidence type="ECO:0000256" key="5">
    <source>
        <dbReference type="PROSITE-ProRule" id="PRU00339"/>
    </source>
</evidence>
<dbReference type="Pfam" id="PF23914">
    <property type="entry name" value="TPR_CcmH_CycH"/>
    <property type="match status" value="1"/>
</dbReference>
<keyword evidence="2" id="KW-0677">Repeat</keyword>
<feature type="repeat" description="TPR" evidence="5">
    <location>
        <begin position="161"/>
        <end position="194"/>
    </location>
</feature>
<dbReference type="Gene3D" id="1.25.40.10">
    <property type="entry name" value="Tetratricopeptide repeat domain"/>
    <property type="match status" value="1"/>
</dbReference>
<dbReference type="InterPro" id="IPR051263">
    <property type="entry name" value="C-type_cytochrome_biogenesis"/>
</dbReference>
<dbReference type="PANTHER" id="PTHR47870:SF1">
    <property type="entry name" value="CYTOCHROME C-TYPE BIOGENESIS PROTEIN CCMH"/>
    <property type="match status" value="1"/>
</dbReference>
<dbReference type="GO" id="GO:0017004">
    <property type="term" value="P:cytochrome complex assembly"/>
    <property type="evidence" value="ECO:0007669"/>
    <property type="project" value="UniProtKB-KW"/>
</dbReference>
<dbReference type="GO" id="GO:0005886">
    <property type="term" value="C:plasma membrane"/>
    <property type="evidence" value="ECO:0007669"/>
    <property type="project" value="TreeGrafter"/>
</dbReference>
<dbReference type="AlphaFoldDB" id="A0A2T7UG60"/>
<dbReference type="Proteomes" id="UP000037507">
    <property type="component" value="Unassembled WGS sequence"/>
</dbReference>
<sequence>MSFLPPWLGLLLVLLALGALAAGVLLRGLRSQGQAVGIAEQSRTNRDIHQQHLADLDRALAEGRLTALQHQAARDELLRHLLDDSARADEHPAAAVPARWLWMVGALVLLSGLSYVQLGAPQTWWPVPLSQQVKISATTPEQLTEQTRVWQEATQKRPEDAQAWLTLARLHAAQNAHAPAEQALARVLALSPEPDLWIERAQMKALSAGGVYAGEPWQWIQDVLRTQPQHLNALVLAGSAALSEKRHAAAQGYWQRALALVPADSEAAQGLQQALSQAAEMAQAVGVQASSASLADDTRPLIQGEVRVSPEVQSQIGAGSTLFVYALAEEGSRRPVAIWRGTPTAWPVRFALSDSMGMGAPPVLSSLAQVRLVARISKTGSAQKQEGDFQVELPGVKTGVQGVVLHITGR</sequence>
<dbReference type="SMART" id="SM00028">
    <property type="entry name" value="TPR"/>
    <property type="match status" value="2"/>
</dbReference>
<protein>
    <submittedName>
        <fullName evidence="8">C-type cytochrome biogenesis protein CcmI</fullName>
    </submittedName>
</protein>
<dbReference type="OrthoDB" id="9776053at2"/>
<dbReference type="InterPro" id="IPR056412">
    <property type="entry name" value="Ig_CycH"/>
</dbReference>
<evidence type="ECO:0000256" key="3">
    <source>
        <dbReference type="ARBA" id="ARBA00022748"/>
    </source>
</evidence>
<dbReference type="STRING" id="1293045.H663_00625"/>
<comment type="caution">
    <text evidence="8">The sequence shown here is derived from an EMBL/GenBank/DDBJ whole genome shotgun (WGS) entry which is preliminary data.</text>
</comment>
<gene>
    <name evidence="8" type="ORF">H663_006685</name>
</gene>
<evidence type="ECO:0000259" key="6">
    <source>
        <dbReference type="Pfam" id="PF23892"/>
    </source>
</evidence>
<evidence type="ECO:0000259" key="7">
    <source>
        <dbReference type="Pfam" id="PF23914"/>
    </source>
</evidence>
<evidence type="ECO:0000313" key="9">
    <source>
        <dbReference type="Proteomes" id="UP000037507"/>
    </source>
</evidence>
<dbReference type="PANTHER" id="PTHR47870">
    <property type="entry name" value="CYTOCHROME C-TYPE BIOGENESIS PROTEIN CCMH"/>
    <property type="match status" value="1"/>
</dbReference>
<keyword evidence="3" id="KW-0201">Cytochrome c-type biogenesis</keyword>
<comment type="subcellular location">
    <subcellularLocation>
        <location evidence="1">Cell envelope</location>
    </subcellularLocation>
</comment>
<dbReference type="InterPro" id="IPR056413">
    <property type="entry name" value="TPR_CcmH_CycH"/>
</dbReference>
<keyword evidence="4 5" id="KW-0802">TPR repeat</keyword>
<reference evidence="8" key="1">
    <citation type="submission" date="2017-04" db="EMBL/GenBank/DDBJ databases">
        <title>Unexpected and diverse lifestyles within the genus Limnohabitans.</title>
        <authorList>
            <person name="Kasalicky V."/>
            <person name="Mehrshad M."/>
            <person name="Andrei S.-A."/>
            <person name="Salcher M."/>
            <person name="Kratochvilova H."/>
            <person name="Simek K."/>
            <person name="Ghai R."/>
        </authorList>
    </citation>
    <scope>NUCLEOTIDE SEQUENCE [LARGE SCALE GENOMIC DNA]</scope>
    <source>
        <strain evidence="8">II-D5</strain>
    </source>
</reference>
<dbReference type="InterPro" id="IPR019734">
    <property type="entry name" value="TPR_rpt"/>
</dbReference>
<dbReference type="RefSeq" id="WP_053168807.1">
    <property type="nucleotide sequence ID" value="NZ_LFYT02000005.1"/>
</dbReference>
<dbReference type="InterPro" id="IPR017560">
    <property type="entry name" value="Cyt_c_biogenesis_CcmI"/>
</dbReference>
<evidence type="ECO:0000256" key="1">
    <source>
        <dbReference type="ARBA" id="ARBA00004196"/>
    </source>
</evidence>
<dbReference type="InterPro" id="IPR011990">
    <property type="entry name" value="TPR-like_helical_dom_sf"/>
</dbReference>
<organism evidence="8 9">
    <name type="scientific">Limnohabitans planktonicus II-D5</name>
    <dbReference type="NCBI Taxonomy" id="1293045"/>
    <lineage>
        <taxon>Bacteria</taxon>
        <taxon>Pseudomonadati</taxon>
        <taxon>Pseudomonadota</taxon>
        <taxon>Betaproteobacteria</taxon>
        <taxon>Burkholderiales</taxon>
        <taxon>Comamonadaceae</taxon>
        <taxon>Limnohabitans</taxon>
    </lineage>
</organism>
<dbReference type="SUPFAM" id="SSF48452">
    <property type="entry name" value="TPR-like"/>
    <property type="match status" value="1"/>
</dbReference>
<feature type="domain" description="Cytochrome c-type biogenesis protein H TPR" evidence="7">
    <location>
        <begin position="154"/>
        <end position="266"/>
    </location>
</feature>
<accession>A0A2T7UG60</accession>
<dbReference type="PROSITE" id="PS50005">
    <property type="entry name" value="TPR"/>
    <property type="match status" value="1"/>
</dbReference>
<evidence type="ECO:0000256" key="2">
    <source>
        <dbReference type="ARBA" id="ARBA00022737"/>
    </source>
</evidence>
<proteinExistence type="predicted"/>